<reference evidence="2" key="1">
    <citation type="journal article" date="2021" name="PeerJ">
        <title>Extensive microbial diversity within the chicken gut microbiome revealed by metagenomics and culture.</title>
        <authorList>
            <person name="Gilroy R."/>
            <person name="Ravi A."/>
            <person name="Getino M."/>
            <person name="Pursley I."/>
            <person name="Horton D.L."/>
            <person name="Alikhan N.F."/>
            <person name="Baker D."/>
            <person name="Gharbi K."/>
            <person name="Hall N."/>
            <person name="Watson M."/>
            <person name="Adriaenssens E.M."/>
            <person name="Foster-Nyarko E."/>
            <person name="Jarju S."/>
            <person name="Secka A."/>
            <person name="Antonio M."/>
            <person name="Oren A."/>
            <person name="Chaudhuri R.R."/>
            <person name="La Ragione R."/>
            <person name="Hildebrand F."/>
            <person name="Pallen M.J."/>
        </authorList>
    </citation>
    <scope>NUCLEOTIDE SEQUENCE</scope>
    <source>
        <strain evidence="2">ChiHjej13B12-752</strain>
    </source>
</reference>
<dbReference type="GO" id="GO:0030170">
    <property type="term" value="F:pyridoxal phosphate binding"/>
    <property type="evidence" value="ECO:0007669"/>
    <property type="project" value="InterPro"/>
</dbReference>
<evidence type="ECO:0000259" key="1">
    <source>
        <dbReference type="PROSITE" id="PS51340"/>
    </source>
</evidence>
<dbReference type="GO" id="GO:0003824">
    <property type="term" value="F:catalytic activity"/>
    <property type="evidence" value="ECO:0007669"/>
    <property type="project" value="InterPro"/>
</dbReference>
<dbReference type="AlphaFoldDB" id="A0A9D1QIE4"/>
<dbReference type="InterPro" id="IPR011037">
    <property type="entry name" value="Pyrv_Knase-like_insert_dom_sf"/>
</dbReference>
<feature type="domain" description="MOSC" evidence="1">
    <location>
        <begin position="37"/>
        <end position="171"/>
    </location>
</feature>
<comment type="caution">
    <text evidence="2">The sequence shown here is derived from an EMBL/GenBank/DDBJ whole genome shotgun (WGS) entry which is preliminary data.</text>
</comment>
<organism evidence="2 3">
    <name type="scientific">Candidatus Salinicoccus stercoripullorum</name>
    <dbReference type="NCBI Taxonomy" id="2838756"/>
    <lineage>
        <taxon>Bacteria</taxon>
        <taxon>Bacillati</taxon>
        <taxon>Bacillota</taxon>
        <taxon>Bacilli</taxon>
        <taxon>Bacillales</taxon>
        <taxon>Staphylococcaceae</taxon>
        <taxon>Salinicoccus</taxon>
    </lineage>
</organism>
<dbReference type="GO" id="GO:0030151">
    <property type="term" value="F:molybdenum ion binding"/>
    <property type="evidence" value="ECO:0007669"/>
    <property type="project" value="InterPro"/>
</dbReference>
<dbReference type="PROSITE" id="PS51340">
    <property type="entry name" value="MOSC"/>
    <property type="match status" value="1"/>
</dbReference>
<reference evidence="2" key="2">
    <citation type="submission" date="2021-04" db="EMBL/GenBank/DDBJ databases">
        <authorList>
            <person name="Gilroy R."/>
        </authorList>
    </citation>
    <scope>NUCLEOTIDE SEQUENCE</scope>
    <source>
        <strain evidence="2">ChiHjej13B12-752</strain>
    </source>
</reference>
<dbReference type="Pfam" id="PF03473">
    <property type="entry name" value="MOSC"/>
    <property type="match status" value="1"/>
</dbReference>
<dbReference type="InterPro" id="IPR005163">
    <property type="entry name" value="Tri_helical_YiiM-like"/>
</dbReference>
<protein>
    <submittedName>
        <fullName evidence="2">MOSC domain-containing protein</fullName>
    </submittedName>
</protein>
<dbReference type="PANTHER" id="PTHR30212">
    <property type="entry name" value="PROTEIN YIIM"/>
    <property type="match status" value="1"/>
</dbReference>
<name>A0A9D1QIE4_9STAP</name>
<dbReference type="InterPro" id="IPR052353">
    <property type="entry name" value="Benzoxazolinone_Detox_Enz"/>
</dbReference>
<dbReference type="Proteomes" id="UP000823989">
    <property type="component" value="Unassembled WGS sequence"/>
</dbReference>
<evidence type="ECO:0000313" key="2">
    <source>
        <dbReference type="EMBL" id="HIW13138.1"/>
    </source>
</evidence>
<gene>
    <name evidence="2" type="ORF">H9891_08325</name>
</gene>
<dbReference type="Pfam" id="PF03475">
    <property type="entry name" value="YiiM_3-alpha"/>
    <property type="match status" value="1"/>
</dbReference>
<proteinExistence type="predicted"/>
<dbReference type="InterPro" id="IPR005302">
    <property type="entry name" value="MoCF_Sase_C"/>
</dbReference>
<dbReference type="EMBL" id="DXHR01000027">
    <property type="protein sequence ID" value="HIW13138.1"/>
    <property type="molecule type" value="Genomic_DNA"/>
</dbReference>
<evidence type="ECO:0000313" key="3">
    <source>
        <dbReference type="Proteomes" id="UP000823989"/>
    </source>
</evidence>
<sequence length="234" mass="26243">MEKPCIDKLFTGGVKQLGNPNAENKLERPWKSGIFKKETEKAVFLSKTGFTGDDVADKKNHGGPEKAAFAYAAKHYAHWRHELGIDIAPGGNGENLSVTEMDEASVCIGDTYHVGEALVQVSQPRRPCWKPARRHGILDLALRIQKTGRTGWYFRVLEEGRVKAGDGFHLTSRPYPEWTVRTANEVMYEQKDNMSLTESLASCELLADNWKNTLNKRLIGKEGGIDKRVYGPNR</sequence>
<accession>A0A9D1QIE4</accession>
<dbReference type="Gene3D" id="2.40.33.20">
    <property type="entry name" value="PK beta-barrel domain-like"/>
    <property type="match status" value="1"/>
</dbReference>
<dbReference type="PANTHER" id="PTHR30212:SF2">
    <property type="entry name" value="PROTEIN YIIM"/>
    <property type="match status" value="1"/>
</dbReference>
<dbReference type="SUPFAM" id="SSF50800">
    <property type="entry name" value="PK beta-barrel domain-like"/>
    <property type="match status" value="1"/>
</dbReference>